<dbReference type="OrthoDB" id="1414623at2759"/>
<accession>A0A371ESP4</accession>
<comment type="caution">
    <text evidence="1">The sequence shown here is derived from an EMBL/GenBank/DDBJ whole genome shotgun (WGS) entry which is preliminary data.</text>
</comment>
<organism evidence="1 2">
    <name type="scientific">Mucuna pruriens</name>
    <name type="common">Velvet bean</name>
    <name type="synonym">Dolichos pruriens</name>
    <dbReference type="NCBI Taxonomy" id="157652"/>
    <lineage>
        <taxon>Eukaryota</taxon>
        <taxon>Viridiplantae</taxon>
        <taxon>Streptophyta</taxon>
        <taxon>Embryophyta</taxon>
        <taxon>Tracheophyta</taxon>
        <taxon>Spermatophyta</taxon>
        <taxon>Magnoliopsida</taxon>
        <taxon>eudicotyledons</taxon>
        <taxon>Gunneridae</taxon>
        <taxon>Pentapetalae</taxon>
        <taxon>rosids</taxon>
        <taxon>fabids</taxon>
        <taxon>Fabales</taxon>
        <taxon>Fabaceae</taxon>
        <taxon>Papilionoideae</taxon>
        <taxon>50 kb inversion clade</taxon>
        <taxon>NPAAA clade</taxon>
        <taxon>indigoferoid/millettioid clade</taxon>
        <taxon>Phaseoleae</taxon>
        <taxon>Mucuna</taxon>
    </lineage>
</organism>
<sequence>MKAKFVSFFEATSHGVWLKSFIYRLKVVDFVSKPLKLYCDNSAAIFMAKNNRSASQSMSPKNF</sequence>
<dbReference type="AlphaFoldDB" id="A0A371ESP4"/>
<name>A0A371ESP4_MUCPR</name>
<proteinExistence type="predicted"/>
<dbReference type="Proteomes" id="UP000257109">
    <property type="component" value="Unassembled WGS sequence"/>
</dbReference>
<feature type="non-terminal residue" evidence="1">
    <location>
        <position position="1"/>
    </location>
</feature>
<keyword evidence="2" id="KW-1185">Reference proteome</keyword>
<protein>
    <recommendedName>
        <fullName evidence="3">Copia protein</fullName>
    </recommendedName>
</protein>
<evidence type="ECO:0008006" key="3">
    <source>
        <dbReference type="Google" id="ProtNLM"/>
    </source>
</evidence>
<gene>
    <name evidence="1" type="ORF">CR513_51902</name>
</gene>
<evidence type="ECO:0000313" key="2">
    <source>
        <dbReference type="Proteomes" id="UP000257109"/>
    </source>
</evidence>
<reference evidence="1" key="1">
    <citation type="submission" date="2018-05" db="EMBL/GenBank/DDBJ databases">
        <title>Draft genome of Mucuna pruriens seed.</title>
        <authorList>
            <person name="Nnadi N.E."/>
            <person name="Vos R."/>
            <person name="Hasami M.H."/>
            <person name="Devisetty U.K."/>
            <person name="Aguiy J.C."/>
        </authorList>
    </citation>
    <scope>NUCLEOTIDE SEQUENCE [LARGE SCALE GENOMIC DNA]</scope>
    <source>
        <strain evidence="1">JCA_2017</strain>
    </source>
</reference>
<dbReference type="EMBL" id="QJKJ01012288">
    <property type="protein sequence ID" value="RDX69043.1"/>
    <property type="molecule type" value="Genomic_DNA"/>
</dbReference>
<evidence type="ECO:0000313" key="1">
    <source>
        <dbReference type="EMBL" id="RDX69043.1"/>
    </source>
</evidence>